<feature type="transmembrane region" description="Helical" evidence="9">
    <location>
        <begin position="343"/>
        <end position="365"/>
    </location>
</feature>
<evidence type="ECO:0000256" key="8">
    <source>
        <dbReference type="ARBA" id="ARBA00040914"/>
    </source>
</evidence>
<dbReference type="PANTHER" id="PTHR23513:SF9">
    <property type="entry name" value="ENTEROBACTIN EXPORTER ENTS"/>
    <property type="match status" value="1"/>
</dbReference>
<evidence type="ECO:0000256" key="2">
    <source>
        <dbReference type="ARBA" id="ARBA00022448"/>
    </source>
</evidence>
<reference evidence="11 12" key="1">
    <citation type="submission" date="2020-07" db="EMBL/GenBank/DDBJ databases">
        <title>Sequencing the genomes of 1000 actinobacteria strains.</title>
        <authorList>
            <person name="Klenk H.-P."/>
        </authorList>
    </citation>
    <scope>NUCLEOTIDE SEQUENCE [LARGE SCALE GENOMIC DNA]</scope>
    <source>
        <strain evidence="11 12">DSM 45772</strain>
    </source>
</reference>
<gene>
    <name evidence="11" type="ORF">BJ983_000919</name>
</gene>
<feature type="transmembrane region" description="Helical" evidence="9">
    <location>
        <begin position="100"/>
        <end position="122"/>
    </location>
</feature>
<dbReference type="PROSITE" id="PS50850">
    <property type="entry name" value="MFS"/>
    <property type="match status" value="1"/>
</dbReference>
<evidence type="ECO:0000256" key="1">
    <source>
        <dbReference type="ARBA" id="ARBA00004429"/>
    </source>
</evidence>
<dbReference type="Proteomes" id="UP000535890">
    <property type="component" value="Unassembled WGS sequence"/>
</dbReference>
<organism evidence="11 12">
    <name type="scientific">Actinomycetospora corticicola</name>
    <dbReference type="NCBI Taxonomy" id="663602"/>
    <lineage>
        <taxon>Bacteria</taxon>
        <taxon>Bacillati</taxon>
        <taxon>Actinomycetota</taxon>
        <taxon>Actinomycetes</taxon>
        <taxon>Pseudonocardiales</taxon>
        <taxon>Pseudonocardiaceae</taxon>
        <taxon>Actinomycetospora</taxon>
    </lineage>
</organism>
<keyword evidence="3" id="KW-1003">Cell membrane</keyword>
<keyword evidence="2" id="KW-0813">Transport</keyword>
<feature type="transmembrane region" description="Helical" evidence="9">
    <location>
        <begin position="168"/>
        <end position="186"/>
    </location>
</feature>
<comment type="caution">
    <text evidence="11">The sequence shown here is derived from an EMBL/GenBank/DDBJ whole genome shotgun (WGS) entry which is preliminary data.</text>
</comment>
<dbReference type="RefSeq" id="WP_179792732.1">
    <property type="nucleotide sequence ID" value="NZ_BAABHP010000003.1"/>
</dbReference>
<keyword evidence="6 9" id="KW-0472">Membrane</keyword>
<feature type="domain" description="Major facilitator superfamily (MFS) profile" evidence="10">
    <location>
        <begin position="6"/>
        <end position="401"/>
    </location>
</feature>
<dbReference type="CDD" id="cd06173">
    <property type="entry name" value="MFS_MefA_like"/>
    <property type="match status" value="1"/>
</dbReference>
<proteinExistence type="inferred from homology"/>
<dbReference type="InterPro" id="IPR036259">
    <property type="entry name" value="MFS_trans_sf"/>
</dbReference>
<evidence type="ECO:0000259" key="10">
    <source>
        <dbReference type="PROSITE" id="PS50850"/>
    </source>
</evidence>
<dbReference type="PANTHER" id="PTHR23513">
    <property type="entry name" value="INTEGRAL MEMBRANE EFFLUX PROTEIN-RELATED"/>
    <property type="match status" value="1"/>
</dbReference>
<evidence type="ECO:0000256" key="3">
    <source>
        <dbReference type="ARBA" id="ARBA00022475"/>
    </source>
</evidence>
<feature type="transmembrane region" description="Helical" evidence="9">
    <location>
        <begin position="309"/>
        <end position="331"/>
    </location>
</feature>
<dbReference type="GO" id="GO:0005886">
    <property type="term" value="C:plasma membrane"/>
    <property type="evidence" value="ECO:0007669"/>
    <property type="project" value="UniProtKB-SubCell"/>
</dbReference>
<evidence type="ECO:0000313" key="11">
    <source>
        <dbReference type="EMBL" id="NYD34817.1"/>
    </source>
</evidence>
<dbReference type="EMBL" id="JACCBN010000001">
    <property type="protein sequence ID" value="NYD34817.1"/>
    <property type="molecule type" value="Genomic_DNA"/>
</dbReference>
<protein>
    <recommendedName>
        <fullName evidence="8">Multidrug efflux pump Tap</fullName>
    </recommendedName>
</protein>
<dbReference type="Pfam" id="PF07690">
    <property type="entry name" value="MFS_1"/>
    <property type="match status" value="1"/>
</dbReference>
<accession>A0A7Y9DTC5</accession>
<feature type="transmembrane region" description="Helical" evidence="9">
    <location>
        <begin position="284"/>
        <end position="303"/>
    </location>
</feature>
<dbReference type="AlphaFoldDB" id="A0A7Y9DTC5"/>
<evidence type="ECO:0000313" key="12">
    <source>
        <dbReference type="Proteomes" id="UP000535890"/>
    </source>
</evidence>
<feature type="transmembrane region" description="Helical" evidence="9">
    <location>
        <begin position="74"/>
        <end position="94"/>
    </location>
</feature>
<keyword evidence="5 9" id="KW-1133">Transmembrane helix</keyword>
<dbReference type="GO" id="GO:0022857">
    <property type="term" value="F:transmembrane transporter activity"/>
    <property type="evidence" value="ECO:0007669"/>
    <property type="project" value="InterPro"/>
</dbReference>
<comment type="subcellular location">
    <subcellularLocation>
        <location evidence="1">Cell inner membrane</location>
        <topology evidence="1">Multi-pass membrane protein</topology>
    </subcellularLocation>
</comment>
<dbReference type="Gene3D" id="1.20.1250.20">
    <property type="entry name" value="MFS general substrate transporter like domains"/>
    <property type="match status" value="1"/>
</dbReference>
<dbReference type="InterPro" id="IPR020846">
    <property type="entry name" value="MFS_dom"/>
</dbReference>
<dbReference type="InterPro" id="IPR011701">
    <property type="entry name" value="MFS"/>
</dbReference>
<evidence type="ECO:0000256" key="6">
    <source>
        <dbReference type="ARBA" id="ARBA00023136"/>
    </source>
</evidence>
<keyword evidence="12" id="KW-1185">Reference proteome</keyword>
<evidence type="ECO:0000256" key="5">
    <source>
        <dbReference type="ARBA" id="ARBA00022989"/>
    </source>
</evidence>
<evidence type="ECO:0000256" key="4">
    <source>
        <dbReference type="ARBA" id="ARBA00022692"/>
    </source>
</evidence>
<dbReference type="SUPFAM" id="SSF103473">
    <property type="entry name" value="MFS general substrate transporter"/>
    <property type="match status" value="1"/>
</dbReference>
<comment type="similarity">
    <text evidence="7">Belongs to the major facilitator superfamily. Drug:H(+) antiporter-3 (DHA3) (TC 2.A.1.21) family.</text>
</comment>
<keyword evidence="4 9" id="KW-0812">Transmembrane</keyword>
<feature type="transmembrane region" description="Helical" evidence="9">
    <location>
        <begin position="223"/>
        <end position="247"/>
    </location>
</feature>
<feature type="transmembrane region" description="Helical" evidence="9">
    <location>
        <begin position="253"/>
        <end position="272"/>
    </location>
</feature>
<feature type="transmembrane region" description="Helical" evidence="9">
    <location>
        <begin position="40"/>
        <end position="62"/>
    </location>
</feature>
<feature type="transmembrane region" description="Helical" evidence="9">
    <location>
        <begin position="371"/>
        <end position="394"/>
    </location>
</feature>
<name>A0A7Y9DTC5_9PSEU</name>
<sequence length="403" mass="39508">MTVPVVALAYLGAHLLSLLGNGLAAVALPLIVLQVTGSPGSVGVVSLATAGPALLVGLAAGVVIDRTNRRTSSILADVVSALAVAAIPVVDLVSGLTLGWLVALAIVGAFGDVPGLTARQVLVPAVARHTGVSLERLVGLRQAMTSIALVIGPAAAGILLTVFDGSTVLLVTAATSAAAALLTLVLPGRLGAITEAPVRTSVVAELAAGARVLRRSRFLSGTVGLTLGLAVVLGGLQGLVLPVWFTALGRPDLLGLVLTALALGMLVGTAVFTTAGVRGSRGRWTVGALVGTTGGFLAIATLASPVVVLAGAAVLGLSNATLGAILGVLQAERIPDAAHGRVLSLQNALLQVAAPAGIGLAGVVAEVGSPVAAGFSVVAVWVVVVLVVGASGALRDLEPARAS</sequence>
<feature type="transmembrane region" description="Helical" evidence="9">
    <location>
        <begin position="143"/>
        <end position="162"/>
    </location>
</feature>
<evidence type="ECO:0000256" key="9">
    <source>
        <dbReference type="SAM" id="Phobius"/>
    </source>
</evidence>
<evidence type="ECO:0000256" key="7">
    <source>
        <dbReference type="ARBA" id="ARBA00038075"/>
    </source>
</evidence>